<dbReference type="Proteomes" id="UP000002072">
    <property type="component" value="Chromosome"/>
</dbReference>
<dbReference type="KEGG" id="smf:Smon_1188"/>
<reference evidence="1 2" key="1">
    <citation type="journal article" date="2009" name="Stand. Genomic Sci.">
        <title>Complete genome sequence of Streptobacillus moniliformis type strain (9901T).</title>
        <authorList>
            <person name="Nolan M."/>
            <person name="Gronow S."/>
            <person name="Lapidus A."/>
            <person name="Ivanova N."/>
            <person name="Copeland A."/>
            <person name="Lucas S."/>
            <person name="Del Rio T.G."/>
            <person name="Chen F."/>
            <person name="Tice H."/>
            <person name="Pitluck S."/>
            <person name="Cheng J.F."/>
            <person name="Sims D."/>
            <person name="Meincke L."/>
            <person name="Bruce D."/>
            <person name="Goodwin L."/>
            <person name="Brettin T."/>
            <person name="Han C."/>
            <person name="Detter J.C."/>
            <person name="Ovchinikova G."/>
            <person name="Pati A."/>
            <person name="Mavromatis K."/>
            <person name="Mikhailova N."/>
            <person name="Chen A."/>
            <person name="Palaniappan K."/>
            <person name="Land M."/>
            <person name="Hauser L."/>
            <person name="Chang Y.J."/>
            <person name="Jeffries C.D."/>
            <person name="Rohde M."/>
            <person name="Sproer C."/>
            <person name="Goker M."/>
            <person name="Bristow J."/>
            <person name="Eisen J.A."/>
            <person name="Markowitz V."/>
            <person name="Hugenholtz P."/>
            <person name="Kyrpides N.C."/>
            <person name="Klenk H.P."/>
            <person name="Chain P."/>
        </authorList>
    </citation>
    <scope>NUCLEOTIDE SEQUENCE [LARGE SCALE GENOMIC DNA]</scope>
    <source>
        <strain evidence="2">ATCC 14647 / DSM 12112 / NCTC 10651 / 9901</strain>
    </source>
</reference>
<dbReference type="EMBL" id="CP001779">
    <property type="protein sequence ID" value="ACZ01643.1"/>
    <property type="molecule type" value="Genomic_DNA"/>
</dbReference>
<dbReference type="AlphaFoldDB" id="D1AV83"/>
<accession>D1AV83</accession>
<proteinExistence type="predicted"/>
<name>D1AV83_STRM9</name>
<dbReference type="HOGENOM" id="CLU_3349254_0_0_0"/>
<gene>
    <name evidence="1" type="ordered locus">Smon_1188</name>
</gene>
<dbReference type="STRING" id="519441.Smon_1188"/>
<protein>
    <submittedName>
        <fullName evidence="1">Uncharacterized protein</fullName>
    </submittedName>
</protein>
<evidence type="ECO:0000313" key="2">
    <source>
        <dbReference type="Proteomes" id="UP000002072"/>
    </source>
</evidence>
<keyword evidence="2" id="KW-1185">Reference proteome</keyword>
<organism evidence="1 2">
    <name type="scientific">Streptobacillus moniliformis (strain ATCC 14647 / DSM 12112 / NCTC 10651 / 9901)</name>
    <dbReference type="NCBI Taxonomy" id="519441"/>
    <lineage>
        <taxon>Bacteria</taxon>
        <taxon>Fusobacteriati</taxon>
        <taxon>Fusobacteriota</taxon>
        <taxon>Fusobacteriia</taxon>
        <taxon>Fusobacteriales</taxon>
        <taxon>Leptotrichiaceae</taxon>
        <taxon>Streptobacillus</taxon>
    </lineage>
</organism>
<sequence>MKKNKNFGVFLLLLTAISYSSDASKNINKLKKESKKI</sequence>
<evidence type="ECO:0000313" key="1">
    <source>
        <dbReference type="EMBL" id="ACZ01643.1"/>
    </source>
</evidence>